<evidence type="ECO:0000256" key="1">
    <source>
        <dbReference type="SAM" id="Phobius"/>
    </source>
</evidence>
<dbReference type="Proteomes" id="UP000255523">
    <property type="component" value="Unassembled WGS sequence"/>
</dbReference>
<keyword evidence="1" id="KW-0472">Membrane</keyword>
<protein>
    <recommendedName>
        <fullName evidence="4">Cytochrome B</fullName>
    </recommendedName>
</protein>
<keyword evidence="1" id="KW-0812">Transmembrane</keyword>
<dbReference type="GeneID" id="77462850"/>
<organism evidence="2 3">
    <name type="scientific">Faecalicoccus pleomorphus</name>
    <dbReference type="NCBI Taxonomy" id="1323"/>
    <lineage>
        <taxon>Bacteria</taxon>
        <taxon>Bacillati</taxon>
        <taxon>Bacillota</taxon>
        <taxon>Erysipelotrichia</taxon>
        <taxon>Erysipelotrichales</taxon>
        <taxon>Erysipelotrichaceae</taxon>
        <taxon>Faecalicoccus</taxon>
    </lineage>
</organism>
<feature type="transmembrane region" description="Helical" evidence="1">
    <location>
        <begin position="48"/>
        <end position="74"/>
    </location>
</feature>
<dbReference type="AlphaFoldDB" id="A0A380LNX8"/>
<keyword evidence="1" id="KW-1133">Transmembrane helix</keyword>
<evidence type="ECO:0000313" key="3">
    <source>
        <dbReference type="Proteomes" id="UP000255523"/>
    </source>
</evidence>
<accession>A0A380LNX8</accession>
<keyword evidence="3" id="KW-1185">Reference proteome</keyword>
<name>A0A380LNX8_9FIRM</name>
<feature type="transmembrane region" description="Helical" evidence="1">
    <location>
        <begin position="7"/>
        <end position="28"/>
    </location>
</feature>
<dbReference type="OrthoDB" id="1654627at2"/>
<reference evidence="2 3" key="1">
    <citation type="submission" date="2018-06" db="EMBL/GenBank/DDBJ databases">
        <authorList>
            <consortium name="Pathogen Informatics"/>
            <person name="Doyle S."/>
        </authorList>
    </citation>
    <scope>NUCLEOTIDE SEQUENCE [LARGE SCALE GENOMIC DNA]</scope>
    <source>
        <strain evidence="2 3">NCTC11087</strain>
    </source>
</reference>
<evidence type="ECO:0008006" key="4">
    <source>
        <dbReference type="Google" id="ProtNLM"/>
    </source>
</evidence>
<gene>
    <name evidence="2" type="ORF">NCTC11087_01914</name>
</gene>
<evidence type="ECO:0000313" key="2">
    <source>
        <dbReference type="EMBL" id="SUO04981.1"/>
    </source>
</evidence>
<sequence>MNVRQMAHIALMGAILYAVFQAFSNILYLEMITFTILCFAHAFTRKEVVISCILFACIQILLNGLTLWNVAYLLIFPLYGWIFSKSRDFLKKRLWANALLAGFFSFLTGQLVDLPFLLFSKTITMLYLVMGLKTSLIQGCLTFIVTLFLWEPVIHVLERIQQERIK</sequence>
<proteinExistence type="predicted"/>
<dbReference type="RefSeq" id="WP_022789590.1">
    <property type="nucleotide sequence ID" value="NZ_UHFX01000003.1"/>
</dbReference>
<dbReference type="EMBL" id="UHFX01000003">
    <property type="protein sequence ID" value="SUO04981.1"/>
    <property type="molecule type" value="Genomic_DNA"/>
</dbReference>
<feature type="transmembrane region" description="Helical" evidence="1">
    <location>
        <begin position="124"/>
        <end position="150"/>
    </location>
</feature>
<feature type="transmembrane region" description="Helical" evidence="1">
    <location>
        <begin position="94"/>
        <end position="112"/>
    </location>
</feature>